<organism evidence="2 3">
    <name type="scientific">Nasonia vitripennis</name>
    <name type="common">Parasitic wasp</name>
    <dbReference type="NCBI Taxonomy" id="7425"/>
    <lineage>
        <taxon>Eukaryota</taxon>
        <taxon>Metazoa</taxon>
        <taxon>Ecdysozoa</taxon>
        <taxon>Arthropoda</taxon>
        <taxon>Hexapoda</taxon>
        <taxon>Insecta</taxon>
        <taxon>Pterygota</taxon>
        <taxon>Neoptera</taxon>
        <taxon>Endopterygota</taxon>
        <taxon>Hymenoptera</taxon>
        <taxon>Apocrita</taxon>
        <taxon>Proctotrupomorpha</taxon>
        <taxon>Chalcidoidea</taxon>
        <taxon>Pteromalidae</taxon>
        <taxon>Pteromalinae</taxon>
        <taxon>Nasonia</taxon>
    </lineage>
</organism>
<evidence type="ECO:0000256" key="1">
    <source>
        <dbReference type="SAM" id="MobiDB-lite"/>
    </source>
</evidence>
<proteinExistence type="predicted"/>
<dbReference type="AlphaFoldDB" id="A0A7M7Q7S0"/>
<name>A0A7M7Q7S0_NASVI</name>
<reference evidence="2" key="1">
    <citation type="submission" date="2021-01" db="UniProtKB">
        <authorList>
            <consortium name="EnsemblMetazoa"/>
        </authorList>
    </citation>
    <scope>IDENTIFICATION</scope>
</reference>
<feature type="compositionally biased region" description="Polar residues" evidence="1">
    <location>
        <begin position="90"/>
        <end position="104"/>
    </location>
</feature>
<evidence type="ECO:0000313" key="3">
    <source>
        <dbReference type="Proteomes" id="UP000002358"/>
    </source>
</evidence>
<accession>A0A7M7Q7S0</accession>
<dbReference type="RefSeq" id="XP_031781242.1">
    <property type="nucleotide sequence ID" value="XM_031925382.2"/>
</dbReference>
<feature type="compositionally biased region" description="Low complexity" evidence="1">
    <location>
        <begin position="105"/>
        <end position="124"/>
    </location>
</feature>
<dbReference type="Proteomes" id="UP000002358">
    <property type="component" value="Unassembled WGS sequence"/>
</dbReference>
<sequence>MSLEPKCVFCNSDSENKITFFNHDVLEKCRHILKILVTCKLKYNEVHLPGSPNKIDGYHTNCYSNFTAVKRNYVDKYNALNLPEPDLPNDESSSASQATLSCQPSTSSSANSESTASSSESQSTLPCHSSTSNENVQNLEEGVDSDNVVCFFCDKSRKIHNYKVVPIVKCDCKLPILIEKIVTHAIALNDKQILTKIENARSKNVISYHNMCKLNYFKQIVSKPIQKSEWHAIRDIHVIIDNEIYDLISNNTIANKECYSLKYLVEYAKNALYKLGVDNYESYESSLTSTYLLEKLKKKFGDELQVITFYNHKIIAARDGSVITSSTFSECEELEVLERAAFILKKTNCCRLKLSLCQEI</sequence>
<dbReference type="SMR" id="A0A7M7Q7S0"/>
<dbReference type="GeneID" id="107981648"/>
<feature type="region of interest" description="Disordered" evidence="1">
    <location>
        <begin position="84"/>
        <end position="133"/>
    </location>
</feature>
<evidence type="ECO:0000313" key="2">
    <source>
        <dbReference type="EnsemblMetazoa" id="XP_031781242"/>
    </source>
</evidence>
<protein>
    <submittedName>
        <fullName evidence="2">Uncharacterized protein</fullName>
    </submittedName>
</protein>
<dbReference type="EnsemblMetazoa" id="XM_031925382">
    <property type="protein sequence ID" value="XP_031781242"/>
    <property type="gene ID" value="LOC107981648"/>
</dbReference>
<keyword evidence="3" id="KW-1185">Reference proteome</keyword>